<organism evidence="1 2">
    <name type="scientific">Solemya velesiana gill symbiont</name>
    <dbReference type="NCBI Taxonomy" id="1918948"/>
    <lineage>
        <taxon>Bacteria</taxon>
        <taxon>Pseudomonadati</taxon>
        <taxon>Pseudomonadota</taxon>
        <taxon>Gammaproteobacteria</taxon>
        <taxon>sulfur-oxidizing symbionts</taxon>
    </lineage>
</organism>
<dbReference type="EMBL" id="MPRJ01000076">
    <property type="protein sequence ID" value="OOZ35794.1"/>
    <property type="molecule type" value="Genomic_DNA"/>
</dbReference>
<dbReference type="Proteomes" id="UP000190896">
    <property type="component" value="Unassembled WGS sequence"/>
</dbReference>
<evidence type="ECO:0000313" key="1">
    <source>
        <dbReference type="EMBL" id="OOZ35794.1"/>
    </source>
</evidence>
<dbReference type="SUPFAM" id="SSF52949">
    <property type="entry name" value="Macro domain-like"/>
    <property type="match status" value="1"/>
</dbReference>
<protein>
    <recommendedName>
        <fullName evidence="3">Macro domain-containing protein</fullName>
    </recommendedName>
</protein>
<keyword evidence="2" id="KW-1185">Reference proteome</keyword>
<evidence type="ECO:0000313" key="2">
    <source>
        <dbReference type="Proteomes" id="UP000190896"/>
    </source>
</evidence>
<gene>
    <name evidence="1" type="ORF">BOW51_10325</name>
</gene>
<dbReference type="RefSeq" id="WP_078487931.1">
    <property type="nucleotide sequence ID" value="NZ_MPRJ01000076.1"/>
</dbReference>
<dbReference type="AlphaFoldDB" id="A0A1T2KSG0"/>
<dbReference type="OrthoDB" id="9874081at2"/>
<reference evidence="1 2" key="1">
    <citation type="submission" date="2016-11" db="EMBL/GenBank/DDBJ databases">
        <title>Mixed transmission modes and dynamic genome evolution in an obligate animal-bacterial symbiosis.</title>
        <authorList>
            <person name="Russell S.L."/>
            <person name="Corbett-Detig R.B."/>
            <person name="Cavanaugh C.M."/>
        </authorList>
    </citation>
    <scope>NUCLEOTIDE SEQUENCE [LARGE SCALE GENOMIC DNA]</scope>
    <source>
        <strain evidence="1">Se-Cadez</strain>
    </source>
</reference>
<evidence type="ECO:0008006" key="3">
    <source>
        <dbReference type="Google" id="ProtNLM"/>
    </source>
</evidence>
<comment type="caution">
    <text evidence="1">The sequence shown here is derived from an EMBL/GenBank/DDBJ whole genome shotgun (WGS) entry which is preliminary data.</text>
</comment>
<proteinExistence type="predicted"/>
<name>A0A1T2KSG0_9GAMM</name>
<accession>A0A1T2KSG0</accession>
<dbReference type="InterPro" id="IPR043472">
    <property type="entry name" value="Macro_dom-like"/>
</dbReference>
<sequence length="189" mass="21256">MRDKPKFGIIQGGKMHAFALGPFQIIPSPRREPPFPVTATVFEEDTWRVLSADPAGHPEKEHPVKLMTNMLFDQQAEPGSVLIQGDRWLTIIHDLDTEPTCKEEWIRIALHSAIRTAEERNCTTLALPLLGSVHGCIQWKASLELILDVLTDSRRPGMPAIKIWLQVPSEHLGRTVERLGEITQDTINS</sequence>